<dbReference type="OrthoDB" id="251102at2759"/>
<name>A0A0N1PDE9_LEPSE</name>
<dbReference type="OMA" id="LWQERAQ"/>
<evidence type="ECO:0000313" key="4">
    <source>
        <dbReference type="Proteomes" id="UP000038009"/>
    </source>
</evidence>
<dbReference type="VEuPathDB" id="TriTrypDB:Lsey_0009_0530"/>
<accession>A0A0N1PDE9</accession>
<evidence type="ECO:0000256" key="2">
    <source>
        <dbReference type="SAM" id="MobiDB-lite"/>
    </source>
</evidence>
<proteinExistence type="predicted"/>
<feature type="region of interest" description="Disordered" evidence="2">
    <location>
        <begin position="204"/>
        <end position="236"/>
    </location>
</feature>
<protein>
    <submittedName>
        <fullName evidence="3">Uncharacterized protein</fullName>
    </submittedName>
</protein>
<comment type="caution">
    <text evidence="3">The sequence shown here is derived from an EMBL/GenBank/DDBJ whole genome shotgun (WGS) entry which is preliminary data.</text>
</comment>
<reference evidence="3 4" key="1">
    <citation type="journal article" date="2015" name="PLoS Pathog.">
        <title>Leptomonas seymouri: Adaptations to the Dixenous Life Cycle Analyzed by Genome Sequencing, Transcriptome Profiling and Co-infection with Leishmania donovani.</title>
        <authorList>
            <person name="Kraeva N."/>
            <person name="Butenko A."/>
            <person name="Hlavacova J."/>
            <person name="Kostygov A."/>
            <person name="Myskova J."/>
            <person name="Grybchuk D."/>
            <person name="Lestinova T."/>
            <person name="Votypka J."/>
            <person name="Volf P."/>
            <person name="Opperdoes F."/>
            <person name="Flegontov P."/>
            <person name="Lukes J."/>
            <person name="Yurchenko V."/>
        </authorList>
    </citation>
    <scope>NUCLEOTIDE SEQUENCE [LARGE SCALE GENOMIC DNA]</scope>
    <source>
        <strain evidence="3 4">ATCC 30220</strain>
    </source>
</reference>
<dbReference type="Proteomes" id="UP000038009">
    <property type="component" value="Unassembled WGS sequence"/>
</dbReference>
<feature type="coiled-coil region" evidence="1">
    <location>
        <begin position="103"/>
        <end position="181"/>
    </location>
</feature>
<evidence type="ECO:0000256" key="1">
    <source>
        <dbReference type="SAM" id="Coils"/>
    </source>
</evidence>
<gene>
    <name evidence="3" type="ORF">ABL78_0722</name>
</gene>
<dbReference type="EMBL" id="LJSK01000009">
    <property type="protein sequence ID" value="KPI90204.1"/>
    <property type="molecule type" value="Genomic_DNA"/>
</dbReference>
<sequence length="312" mass="34229">MVSSDASVSVLMDRISEVEKQRRVLSMRQKELEAKVAFATAEKADLLREAKAMDDEEAQLKGDLETLAAEELRLEVQIVEVTDHLRRTEEEEAVHTTVANAEQEAVAKERASWQEKAEELEKLRRTWENDPATSSCIASLRGEMELLTSIKAEREALGLRKAELEAAIERMRAEQQAYLASAGVSKDSGAVTATTVELLSLQAHSSGEPSSTGVAPSSPSATPASAAVANSETSVQSLEEEMRKAEYEWTQIAARHALTMSSLQREVDALSSRATELQELLTEVQSTREAVSRRAEQLQQCLAKGLCVRCSL</sequence>
<evidence type="ECO:0000313" key="3">
    <source>
        <dbReference type="EMBL" id="KPI90204.1"/>
    </source>
</evidence>
<feature type="coiled-coil region" evidence="1">
    <location>
        <begin position="15"/>
        <end position="70"/>
    </location>
</feature>
<dbReference type="AlphaFoldDB" id="A0A0N1PDE9"/>
<keyword evidence="1" id="KW-0175">Coiled coil</keyword>
<keyword evidence="4" id="KW-1185">Reference proteome</keyword>
<organism evidence="3 4">
    <name type="scientific">Leptomonas seymouri</name>
    <dbReference type="NCBI Taxonomy" id="5684"/>
    <lineage>
        <taxon>Eukaryota</taxon>
        <taxon>Discoba</taxon>
        <taxon>Euglenozoa</taxon>
        <taxon>Kinetoplastea</taxon>
        <taxon>Metakinetoplastina</taxon>
        <taxon>Trypanosomatida</taxon>
        <taxon>Trypanosomatidae</taxon>
        <taxon>Leishmaniinae</taxon>
        <taxon>Leptomonas</taxon>
    </lineage>
</organism>
<feature type="compositionally biased region" description="Low complexity" evidence="2">
    <location>
        <begin position="209"/>
        <end position="229"/>
    </location>
</feature>